<dbReference type="PROSITE" id="PS50048">
    <property type="entry name" value="ZN2_CY6_FUNGAL_2"/>
    <property type="match status" value="1"/>
</dbReference>
<dbReference type="Proteomes" id="UP001172155">
    <property type="component" value="Unassembled WGS sequence"/>
</dbReference>
<keyword evidence="1" id="KW-0539">Nucleus</keyword>
<gene>
    <name evidence="3" type="ORF">B0T18DRAFT_433169</name>
</gene>
<evidence type="ECO:0000313" key="4">
    <source>
        <dbReference type="Proteomes" id="UP001172155"/>
    </source>
</evidence>
<dbReference type="AlphaFoldDB" id="A0AA40EII7"/>
<dbReference type="SUPFAM" id="SSF57701">
    <property type="entry name" value="Zn2/Cys6 DNA-binding domain"/>
    <property type="match status" value="1"/>
</dbReference>
<dbReference type="SMART" id="SM00066">
    <property type="entry name" value="GAL4"/>
    <property type="match status" value="1"/>
</dbReference>
<dbReference type="PROSITE" id="PS00463">
    <property type="entry name" value="ZN2_CY6_FUNGAL_1"/>
    <property type="match status" value="1"/>
</dbReference>
<accession>A0AA40EII7</accession>
<protein>
    <recommendedName>
        <fullName evidence="2">Zn(2)-C6 fungal-type domain-containing protein</fullName>
    </recommendedName>
</protein>
<evidence type="ECO:0000259" key="2">
    <source>
        <dbReference type="PROSITE" id="PS50048"/>
    </source>
</evidence>
<proteinExistence type="predicted"/>
<organism evidence="3 4">
    <name type="scientific">Schizothecium vesticola</name>
    <dbReference type="NCBI Taxonomy" id="314040"/>
    <lineage>
        <taxon>Eukaryota</taxon>
        <taxon>Fungi</taxon>
        <taxon>Dikarya</taxon>
        <taxon>Ascomycota</taxon>
        <taxon>Pezizomycotina</taxon>
        <taxon>Sordariomycetes</taxon>
        <taxon>Sordariomycetidae</taxon>
        <taxon>Sordariales</taxon>
        <taxon>Schizotheciaceae</taxon>
        <taxon>Schizothecium</taxon>
    </lineage>
</organism>
<name>A0AA40EII7_9PEZI</name>
<dbReference type="Gene3D" id="4.10.240.10">
    <property type="entry name" value="Zn(2)-C6 fungal-type DNA-binding domain"/>
    <property type="match status" value="1"/>
</dbReference>
<evidence type="ECO:0000256" key="1">
    <source>
        <dbReference type="ARBA" id="ARBA00023242"/>
    </source>
</evidence>
<keyword evidence="4" id="KW-1185">Reference proteome</keyword>
<reference evidence="3" key="1">
    <citation type="submission" date="2023-06" db="EMBL/GenBank/DDBJ databases">
        <title>Genome-scale phylogeny and comparative genomics of the fungal order Sordariales.</title>
        <authorList>
            <consortium name="Lawrence Berkeley National Laboratory"/>
            <person name="Hensen N."/>
            <person name="Bonometti L."/>
            <person name="Westerberg I."/>
            <person name="Brannstrom I.O."/>
            <person name="Guillou S."/>
            <person name="Cros-Aarteil S."/>
            <person name="Calhoun S."/>
            <person name="Haridas S."/>
            <person name="Kuo A."/>
            <person name="Mondo S."/>
            <person name="Pangilinan J."/>
            <person name="Riley R."/>
            <person name="LaButti K."/>
            <person name="Andreopoulos B."/>
            <person name="Lipzen A."/>
            <person name="Chen C."/>
            <person name="Yanf M."/>
            <person name="Daum C."/>
            <person name="Ng V."/>
            <person name="Clum A."/>
            <person name="Steindorff A."/>
            <person name="Ohm R."/>
            <person name="Martin F."/>
            <person name="Silar P."/>
            <person name="Natvig D."/>
            <person name="Lalanne C."/>
            <person name="Gautier V."/>
            <person name="Ament-velasquez S.L."/>
            <person name="Kruys A."/>
            <person name="Hutchinson M.I."/>
            <person name="Powell A.J."/>
            <person name="Barry K."/>
            <person name="Miller A.N."/>
            <person name="Grigoriev I.V."/>
            <person name="Debuchy R."/>
            <person name="Gladieux P."/>
            <person name="Thoren M.H."/>
            <person name="Johannesson H."/>
        </authorList>
    </citation>
    <scope>NUCLEOTIDE SEQUENCE</scope>
    <source>
        <strain evidence="3">SMH3187-1</strain>
    </source>
</reference>
<sequence length="130" mass="14239">MSSERGPTACQNCASKKVKCIRAEDPATERCDPCEKADMECVEQIPAREQQKQPDTAAKVLEDLSKSLKRRAGIAKRLAACPRDAVFDEQIIIVRAIMKSSLDALEVCRTPVLGPATTPAAASKGRKWQR</sequence>
<evidence type="ECO:0000313" key="3">
    <source>
        <dbReference type="EMBL" id="KAK0738348.1"/>
    </source>
</evidence>
<comment type="caution">
    <text evidence="3">The sequence shown here is derived from an EMBL/GenBank/DDBJ whole genome shotgun (WGS) entry which is preliminary data.</text>
</comment>
<dbReference type="GO" id="GO:0000981">
    <property type="term" value="F:DNA-binding transcription factor activity, RNA polymerase II-specific"/>
    <property type="evidence" value="ECO:0007669"/>
    <property type="project" value="InterPro"/>
</dbReference>
<dbReference type="Pfam" id="PF00172">
    <property type="entry name" value="Zn_clus"/>
    <property type="match status" value="1"/>
</dbReference>
<dbReference type="InterPro" id="IPR036864">
    <property type="entry name" value="Zn2-C6_fun-type_DNA-bd_sf"/>
</dbReference>
<dbReference type="EMBL" id="JAUKUD010000007">
    <property type="protein sequence ID" value="KAK0738348.1"/>
    <property type="molecule type" value="Genomic_DNA"/>
</dbReference>
<dbReference type="GO" id="GO:0008270">
    <property type="term" value="F:zinc ion binding"/>
    <property type="evidence" value="ECO:0007669"/>
    <property type="project" value="InterPro"/>
</dbReference>
<feature type="domain" description="Zn(2)-C6 fungal-type" evidence="2">
    <location>
        <begin position="9"/>
        <end position="43"/>
    </location>
</feature>
<dbReference type="InterPro" id="IPR001138">
    <property type="entry name" value="Zn2Cys6_DnaBD"/>
</dbReference>